<dbReference type="InterPro" id="IPR010839">
    <property type="entry name" value="AtuA_N"/>
</dbReference>
<dbReference type="EMBL" id="AP035768">
    <property type="protein sequence ID" value="BFO22484.1"/>
    <property type="molecule type" value="Genomic_DNA"/>
</dbReference>
<gene>
    <name evidence="2" type="ORF">SHKM778_88720</name>
</gene>
<sequence length="132" mass="14269">MLKAGLNRLGGFRNEVVFVLTGLGIEAKAGLVKEQLGDALAKSPPAEVRWDLARTDRPDAATEETASALLRLVVGTPPRRRSDGCSAGPPSNSPWRATPVSMCWRHPARAPLWSLRGCVRPPGRRRPCGRPP</sequence>
<protein>
    <recommendedName>
        <fullName evidence="1">Acyclic terpene utilisation N-terminal domain-containing protein</fullName>
    </recommendedName>
</protein>
<dbReference type="AlphaFoldDB" id="A0AAT9HZ64"/>
<reference evidence="2" key="2">
    <citation type="submission" date="2024-07" db="EMBL/GenBank/DDBJ databases">
        <title>Streptomyces haneummycinica sp. nov., a new antibiotic-producing actinobacterium isolated from marine sediment.</title>
        <authorList>
            <person name="Uemura M."/>
            <person name="Hamada M."/>
            <person name="Hirano S."/>
            <person name="Kobayashi K."/>
            <person name="Ohshiro T."/>
            <person name="Kobayashi T."/>
            <person name="Terahara T."/>
        </authorList>
    </citation>
    <scope>NUCLEOTIDE SEQUENCE</scope>
    <source>
        <strain evidence="2">KM77-8</strain>
    </source>
</reference>
<accession>A0AAT9HZ64</accession>
<dbReference type="Pfam" id="PF07287">
    <property type="entry name" value="AtuA"/>
    <property type="match status" value="1"/>
</dbReference>
<organism evidence="2">
    <name type="scientific">Streptomyces haneummycinicus</name>
    <dbReference type="NCBI Taxonomy" id="3074435"/>
    <lineage>
        <taxon>Bacteria</taxon>
        <taxon>Bacillati</taxon>
        <taxon>Actinomycetota</taxon>
        <taxon>Actinomycetes</taxon>
        <taxon>Kitasatosporales</taxon>
        <taxon>Streptomycetaceae</taxon>
        <taxon>Streptomyces</taxon>
    </lineage>
</organism>
<feature type="domain" description="Acyclic terpene utilisation N-terminal" evidence="1">
    <location>
        <begin position="2"/>
        <end position="79"/>
    </location>
</feature>
<name>A0AAT9HZ64_9ACTN</name>
<evidence type="ECO:0000313" key="2">
    <source>
        <dbReference type="EMBL" id="BFO22484.1"/>
    </source>
</evidence>
<evidence type="ECO:0000259" key="1">
    <source>
        <dbReference type="Pfam" id="PF07287"/>
    </source>
</evidence>
<proteinExistence type="predicted"/>
<reference evidence="2" key="1">
    <citation type="submission" date="2024-06" db="EMBL/GenBank/DDBJ databases">
        <authorList>
            <consortium name="consrtm"/>
            <person name="Uemura M."/>
            <person name="Terahara T."/>
        </authorList>
    </citation>
    <scope>NUCLEOTIDE SEQUENCE</scope>
    <source>
        <strain evidence="2">KM77-8</strain>
    </source>
</reference>